<comment type="caution">
    <text evidence="2">The sequence shown here is derived from an EMBL/GenBank/DDBJ whole genome shotgun (WGS) entry which is preliminary data.</text>
</comment>
<dbReference type="PANTHER" id="PTHR47052">
    <property type="entry name" value="CONSERVED SERINE PROLINE-RICH PROTEIN (AFU_ORTHOLOGUE AFUA_2G01790)"/>
    <property type="match status" value="1"/>
</dbReference>
<dbReference type="PROSITE" id="PS50004">
    <property type="entry name" value="C2"/>
    <property type="match status" value="1"/>
</dbReference>
<gene>
    <name evidence="2" type="ORF">ALEPTO_LOCUS2672</name>
</gene>
<dbReference type="InterPro" id="IPR035892">
    <property type="entry name" value="C2_domain_sf"/>
</dbReference>
<name>A0A9N8Z998_9GLOM</name>
<sequence>MTKGELKVIVVEAKNLKDKDVVGKSDPYVELWIEKGYKQKTTVKDGTLNPKWEEDFKFNIQEGQHTLHLKVLDKDITDSDKIGETKIDLKEVFSAGYVDKWYKLPALLGLSSHGEVHVVLQFNAE</sequence>
<dbReference type="PRINTS" id="PR00360">
    <property type="entry name" value="C2DOMAIN"/>
</dbReference>
<evidence type="ECO:0000313" key="2">
    <source>
        <dbReference type="EMBL" id="CAG8484703.1"/>
    </source>
</evidence>
<reference evidence="2" key="1">
    <citation type="submission" date="2021-06" db="EMBL/GenBank/DDBJ databases">
        <authorList>
            <person name="Kallberg Y."/>
            <person name="Tangrot J."/>
            <person name="Rosling A."/>
        </authorList>
    </citation>
    <scope>NUCLEOTIDE SEQUENCE</scope>
    <source>
        <strain evidence="2">FL130A</strain>
    </source>
</reference>
<dbReference type="CDD" id="cd00030">
    <property type="entry name" value="C2"/>
    <property type="match status" value="1"/>
</dbReference>
<dbReference type="SUPFAM" id="SSF49562">
    <property type="entry name" value="C2 domain (Calcium/lipid-binding domain, CaLB)"/>
    <property type="match status" value="1"/>
</dbReference>
<dbReference type="PANTHER" id="PTHR47052:SF3">
    <property type="entry name" value="INGRESSION PROTEIN 1"/>
    <property type="match status" value="1"/>
</dbReference>
<organism evidence="2 3">
    <name type="scientific">Ambispora leptoticha</name>
    <dbReference type="NCBI Taxonomy" id="144679"/>
    <lineage>
        <taxon>Eukaryota</taxon>
        <taxon>Fungi</taxon>
        <taxon>Fungi incertae sedis</taxon>
        <taxon>Mucoromycota</taxon>
        <taxon>Glomeromycotina</taxon>
        <taxon>Glomeromycetes</taxon>
        <taxon>Archaeosporales</taxon>
        <taxon>Ambisporaceae</taxon>
        <taxon>Ambispora</taxon>
    </lineage>
</organism>
<evidence type="ECO:0000313" key="3">
    <source>
        <dbReference type="Proteomes" id="UP000789508"/>
    </source>
</evidence>
<proteinExistence type="predicted"/>
<dbReference type="Proteomes" id="UP000789508">
    <property type="component" value="Unassembled WGS sequence"/>
</dbReference>
<dbReference type="SMART" id="SM00239">
    <property type="entry name" value="C2"/>
    <property type="match status" value="1"/>
</dbReference>
<protein>
    <submittedName>
        <fullName evidence="2">8703_t:CDS:1</fullName>
    </submittedName>
</protein>
<dbReference type="InterPro" id="IPR000008">
    <property type="entry name" value="C2_dom"/>
</dbReference>
<dbReference type="InterPro" id="IPR052981">
    <property type="entry name" value="Ingression_C2_domain"/>
</dbReference>
<accession>A0A9N8Z998</accession>
<dbReference type="AlphaFoldDB" id="A0A9N8Z998"/>
<keyword evidence="3" id="KW-1185">Reference proteome</keyword>
<dbReference type="Gene3D" id="2.60.40.150">
    <property type="entry name" value="C2 domain"/>
    <property type="match status" value="1"/>
</dbReference>
<dbReference type="Pfam" id="PF00168">
    <property type="entry name" value="C2"/>
    <property type="match status" value="1"/>
</dbReference>
<dbReference type="EMBL" id="CAJVPS010000415">
    <property type="protein sequence ID" value="CAG8484703.1"/>
    <property type="molecule type" value="Genomic_DNA"/>
</dbReference>
<feature type="domain" description="C2" evidence="1">
    <location>
        <begin position="1"/>
        <end position="102"/>
    </location>
</feature>
<dbReference type="OrthoDB" id="270970at2759"/>
<evidence type="ECO:0000259" key="1">
    <source>
        <dbReference type="PROSITE" id="PS50004"/>
    </source>
</evidence>